<proteinExistence type="predicted"/>
<keyword evidence="2" id="KW-0540">Nuclease</keyword>
<sequence length="164" mass="18792">MYQKINQSLANEVLAEVCEMDLYKFETLIVDLFAKMGYGKLQYESHVTRKPGDDGIDGIVTADKLGFDSIYIQEKSYNDTSVGRLDIQKFVGALAVQGAQKGIFITRLIYTKEAIAFVERNLNYKIVLIDGNRLADLMIEYELGVLTQYIYQVKQIDRDYFSEE</sequence>
<dbReference type="InterPro" id="IPR052906">
    <property type="entry name" value="Type_IV_Methyl-Rstrct_Enzyme"/>
</dbReference>
<dbReference type="Proteomes" id="UP001482154">
    <property type="component" value="Unassembled WGS sequence"/>
</dbReference>
<accession>A0ABV1ISZ8</accession>
<dbReference type="PANTHER" id="PTHR30015">
    <property type="entry name" value="MRR RESTRICTION SYSTEM PROTEIN"/>
    <property type="match status" value="1"/>
</dbReference>
<dbReference type="PANTHER" id="PTHR30015:SF7">
    <property type="entry name" value="TYPE IV METHYL-DIRECTED RESTRICTION ENZYME ECOKMRR"/>
    <property type="match status" value="1"/>
</dbReference>
<dbReference type="InterPro" id="IPR011335">
    <property type="entry name" value="Restrct_endonuc-II-like"/>
</dbReference>
<dbReference type="EC" id="3.1.21.-" evidence="2"/>
<name>A0ABV1ISZ8_9FIRM</name>
<feature type="domain" description="Restriction endonuclease type IV Mrr" evidence="1">
    <location>
        <begin position="19"/>
        <end position="138"/>
    </location>
</feature>
<dbReference type="InterPro" id="IPR011856">
    <property type="entry name" value="tRNA_endonuc-like_dom_sf"/>
</dbReference>
<dbReference type="EMBL" id="JBBNIN010000004">
    <property type="protein sequence ID" value="MEQ2710329.1"/>
    <property type="molecule type" value="Genomic_DNA"/>
</dbReference>
<dbReference type="GO" id="GO:0016787">
    <property type="term" value="F:hydrolase activity"/>
    <property type="evidence" value="ECO:0007669"/>
    <property type="project" value="UniProtKB-KW"/>
</dbReference>
<evidence type="ECO:0000313" key="2">
    <source>
        <dbReference type="EMBL" id="MEQ2710329.1"/>
    </source>
</evidence>
<dbReference type="Gene3D" id="3.40.1350.10">
    <property type="match status" value="1"/>
</dbReference>
<keyword evidence="3" id="KW-1185">Reference proteome</keyword>
<keyword evidence="2" id="KW-0378">Hydrolase</keyword>
<reference evidence="2 3" key="1">
    <citation type="submission" date="2024-04" db="EMBL/GenBank/DDBJ databases">
        <title>Human intestinal bacterial collection.</title>
        <authorList>
            <person name="Pauvert C."/>
            <person name="Hitch T.C.A."/>
            <person name="Clavel T."/>
        </authorList>
    </citation>
    <scope>NUCLEOTIDE SEQUENCE [LARGE SCALE GENOMIC DNA]</scope>
    <source>
        <strain evidence="2 3">CLA-AA-H249</strain>
    </source>
</reference>
<organism evidence="2 3">
    <name type="scientific">Anaerostipes amylophilus</name>
    <dbReference type="NCBI Taxonomy" id="2981779"/>
    <lineage>
        <taxon>Bacteria</taxon>
        <taxon>Bacillati</taxon>
        <taxon>Bacillota</taxon>
        <taxon>Clostridia</taxon>
        <taxon>Lachnospirales</taxon>
        <taxon>Lachnospiraceae</taxon>
        <taxon>Anaerostipes</taxon>
    </lineage>
</organism>
<dbReference type="RefSeq" id="WP_349110424.1">
    <property type="nucleotide sequence ID" value="NZ_JBBNIN010000004.1"/>
</dbReference>
<dbReference type="InterPro" id="IPR007560">
    <property type="entry name" value="Restrct_endonuc_IV_Mrr"/>
</dbReference>
<evidence type="ECO:0000313" key="3">
    <source>
        <dbReference type="Proteomes" id="UP001482154"/>
    </source>
</evidence>
<protein>
    <submittedName>
        <fullName evidence="2">Restriction endonuclease</fullName>
        <ecNumber evidence="2">3.1.21.-</ecNumber>
    </submittedName>
</protein>
<evidence type="ECO:0000259" key="1">
    <source>
        <dbReference type="Pfam" id="PF04471"/>
    </source>
</evidence>
<keyword evidence="2" id="KW-0255">Endonuclease</keyword>
<dbReference type="GO" id="GO:0004519">
    <property type="term" value="F:endonuclease activity"/>
    <property type="evidence" value="ECO:0007669"/>
    <property type="project" value="UniProtKB-KW"/>
</dbReference>
<gene>
    <name evidence="2" type="ORF">AAAU51_03960</name>
</gene>
<dbReference type="Pfam" id="PF04471">
    <property type="entry name" value="Mrr_cat"/>
    <property type="match status" value="1"/>
</dbReference>
<comment type="caution">
    <text evidence="2">The sequence shown here is derived from an EMBL/GenBank/DDBJ whole genome shotgun (WGS) entry which is preliminary data.</text>
</comment>
<dbReference type="SUPFAM" id="SSF52980">
    <property type="entry name" value="Restriction endonuclease-like"/>
    <property type="match status" value="1"/>
</dbReference>